<proteinExistence type="predicted"/>
<feature type="compositionally biased region" description="Basic residues" evidence="1">
    <location>
        <begin position="1"/>
        <end position="22"/>
    </location>
</feature>
<evidence type="ECO:0000256" key="1">
    <source>
        <dbReference type="SAM" id="MobiDB-lite"/>
    </source>
</evidence>
<dbReference type="InterPro" id="IPR029058">
    <property type="entry name" value="AB_hydrolase_fold"/>
</dbReference>
<reference evidence="2" key="1">
    <citation type="journal article" date="2020" name="Nature">
        <title>Giant virus diversity and host interactions through global metagenomics.</title>
        <authorList>
            <person name="Schulz F."/>
            <person name="Roux S."/>
            <person name="Paez-Espino D."/>
            <person name="Jungbluth S."/>
            <person name="Walsh D.A."/>
            <person name="Denef V.J."/>
            <person name="McMahon K.D."/>
            <person name="Konstantinidis K.T."/>
            <person name="Eloe-Fadrosh E.A."/>
            <person name="Kyrpides N.C."/>
            <person name="Woyke T."/>
        </authorList>
    </citation>
    <scope>NUCLEOTIDE SEQUENCE</scope>
    <source>
        <strain evidence="2">GVMAG-M-3300023184-182</strain>
    </source>
</reference>
<sequence>MNKSIRKNRNNKTKKNRKKMNKKGGDNSFFLERNNSITSIPEVDGSNISLKRNNSATPIPIPEVIEKNQDDNLTKCIMKNGMTEHWNFCTTDSDKNGDTVVYFVGGLGCSENYTSKNYDEEKKILNVEYQKDIYLNQLNLDSTKSEIVRSQFNYICRKYFTALSSIIKTTMRIKPITRHHLKFRSGNNRFIIDFVNKIVQDSQNYENILLYGHSYGGALLNRLSEKLNKLVNEENKSNFSKIKIATFDSIYVANFDRINKINIKNYMAVNEVSLISNKLKSFKFSEFEDKNYKYNEYKLRGYYKKQINNNKEIYWFCMQKSDGEFSCKQDTKPYMGAISSENWIYHNRNYFNILFHLMKKRTNELEGYYDEETPLVEELDHLELSTSNEEPEVDPTLAEFAEKI</sequence>
<dbReference type="AlphaFoldDB" id="A0A6C0HZV7"/>
<evidence type="ECO:0000313" key="2">
    <source>
        <dbReference type="EMBL" id="QHT85910.1"/>
    </source>
</evidence>
<feature type="region of interest" description="Disordered" evidence="1">
    <location>
        <begin position="1"/>
        <end position="31"/>
    </location>
</feature>
<protein>
    <submittedName>
        <fullName evidence="2">Uncharacterized protein</fullName>
    </submittedName>
</protein>
<dbReference type="SUPFAM" id="SSF53474">
    <property type="entry name" value="alpha/beta-Hydrolases"/>
    <property type="match status" value="1"/>
</dbReference>
<name>A0A6C0HZV7_9ZZZZ</name>
<accession>A0A6C0HZV7</accession>
<organism evidence="2">
    <name type="scientific">viral metagenome</name>
    <dbReference type="NCBI Taxonomy" id="1070528"/>
    <lineage>
        <taxon>unclassified sequences</taxon>
        <taxon>metagenomes</taxon>
        <taxon>organismal metagenomes</taxon>
    </lineage>
</organism>
<dbReference type="EMBL" id="MN740051">
    <property type="protein sequence ID" value="QHT85910.1"/>
    <property type="molecule type" value="Genomic_DNA"/>
</dbReference>